<reference evidence="2" key="1">
    <citation type="submission" date="2022-10" db="EMBL/GenBank/DDBJ databases">
        <title>Tapping the CABI collections for fungal endophytes: first genome assemblies for Collariella, Neodidymelliopsis, Ascochyta clinopodiicola, Didymella pomorum, Didymosphaeria variabile, Neocosmospora piperis and Neocucurbitaria cava.</title>
        <authorList>
            <person name="Hill R."/>
        </authorList>
    </citation>
    <scope>NUCLEOTIDE SEQUENCE</scope>
    <source>
        <strain evidence="2">IMI 356815</strain>
    </source>
</reference>
<dbReference type="RefSeq" id="XP_056070885.1">
    <property type="nucleotide sequence ID" value="XM_056216638.1"/>
</dbReference>
<feature type="compositionally biased region" description="Polar residues" evidence="1">
    <location>
        <begin position="71"/>
        <end position="81"/>
    </location>
</feature>
<dbReference type="Proteomes" id="UP001140513">
    <property type="component" value="Unassembled WGS sequence"/>
</dbReference>
<evidence type="ECO:0000313" key="2">
    <source>
        <dbReference type="EMBL" id="KAJ4352529.1"/>
    </source>
</evidence>
<name>A0A9W8XK75_9PLEO</name>
<dbReference type="EMBL" id="JAPEUX010000005">
    <property type="protein sequence ID" value="KAJ4352529.1"/>
    <property type="molecule type" value="Genomic_DNA"/>
</dbReference>
<sequence length="325" mass="36864">MEYGLPPIKPYSPDRLSGYFDAFVHNTRTMQDVNTWLPTLNSLRGQKDYLEELLSKTATTLNALRDRQTRNQRVLDTNPTPRSKRKKIQQNRWRTCKTIHTCENEEKVILDCLKVCENNIHTLEAIICPPETPWTRAEYYSSNSYVDSDTTSFDWQGWTEDVAVSPFEKTRIRPLPLDDIAPDTVASVYAGAETRRPPPPPLRPVSEIDSALPPAPPNSAYTNFTLSPEATAFKPHGAHLQLPVARLTKELDKLTISGFLASKRMDSIRRRRFSDEGVAFLRRSSNIQPALTRASSCHSWPGPSTLGDKDPRCVRKSKLKRTNSI</sequence>
<protein>
    <submittedName>
        <fullName evidence="2">Uncharacterized protein</fullName>
    </submittedName>
</protein>
<comment type="caution">
    <text evidence="2">The sequence shown here is derived from an EMBL/GenBank/DDBJ whole genome shotgun (WGS) entry which is preliminary data.</text>
</comment>
<evidence type="ECO:0000313" key="3">
    <source>
        <dbReference type="Proteomes" id="UP001140513"/>
    </source>
</evidence>
<feature type="region of interest" description="Disordered" evidence="1">
    <location>
        <begin position="294"/>
        <end position="325"/>
    </location>
</feature>
<keyword evidence="3" id="KW-1185">Reference proteome</keyword>
<dbReference type="GeneID" id="80911408"/>
<feature type="compositionally biased region" description="Basic residues" evidence="1">
    <location>
        <begin position="314"/>
        <end position="325"/>
    </location>
</feature>
<organism evidence="2 3">
    <name type="scientific">Didymosphaeria variabile</name>
    <dbReference type="NCBI Taxonomy" id="1932322"/>
    <lineage>
        <taxon>Eukaryota</taxon>
        <taxon>Fungi</taxon>
        <taxon>Dikarya</taxon>
        <taxon>Ascomycota</taxon>
        <taxon>Pezizomycotina</taxon>
        <taxon>Dothideomycetes</taxon>
        <taxon>Pleosporomycetidae</taxon>
        <taxon>Pleosporales</taxon>
        <taxon>Massarineae</taxon>
        <taxon>Didymosphaeriaceae</taxon>
        <taxon>Didymosphaeria</taxon>
    </lineage>
</organism>
<dbReference type="AlphaFoldDB" id="A0A9W8XK75"/>
<proteinExistence type="predicted"/>
<accession>A0A9W8XK75</accession>
<feature type="region of interest" description="Disordered" evidence="1">
    <location>
        <begin position="191"/>
        <end position="220"/>
    </location>
</feature>
<dbReference type="OrthoDB" id="3904016at2759"/>
<gene>
    <name evidence="2" type="ORF">N0V89_007878</name>
</gene>
<evidence type="ECO:0000256" key="1">
    <source>
        <dbReference type="SAM" id="MobiDB-lite"/>
    </source>
</evidence>
<feature type="region of interest" description="Disordered" evidence="1">
    <location>
        <begin position="68"/>
        <end position="88"/>
    </location>
</feature>